<evidence type="ECO:0000313" key="14">
    <source>
        <dbReference type="EMBL" id="PIV38356.1"/>
    </source>
</evidence>
<dbReference type="SMART" id="SM01016">
    <property type="entry name" value="Arg_tRNA_synt_N"/>
    <property type="match status" value="1"/>
</dbReference>
<evidence type="ECO:0000256" key="9">
    <source>
        <dbReference type="ARBA" id="ARBA00049339"/>
    </source>
</evidence>
<dbReference type="InterPro" id="IPR001278">
    <property type="entry name" value="Arg-tRNA-ligase"/>
</dbReference>
<evidence type="ECO:0000256" key="2">
    <source>
        <dbReference type="ARBA" id="ARBA00012837"/>
    </source>
</evidence>
<keyword evidence="4 11" id="KW-0436">Ligase</keyword>
<name>A0A2M7D5Q7_9BACT</name>
<dbReference type="Gene3D" id="1.10.730.10">
    <property type="entry name" value="Isoleucyl-tRNA Synthetase, Domain 1"/>
    <property type="match status" value="1"/>
</dbReference>
<organism evidence="14 15">
    <name type="scientific">Candidatus Portnoybacteria bacterium CG02_land_8_20_14_3_00_45_8</name>
    <dbReference type="NCBI Taxonomy" id="1974807"/>
    <lineage>
        <taxon>Bacteria</taxon>
        <taxon>Candidatus Portnoyibacteriota</taxon>
    </lineage>
</organism>
<keyword evidence="3" id="KW-0963">Cytoplasm</keyword>
<dbReference type="PANTHER" id="PTHR11956:SF5">
    <property type="entry name" value="ARGININE--TRNA LIGASE, CYTOPLASMIC"/>
    <property type="match status" value="1"/>
</dbReference>
<evidence type="ECO:0000259" key="12">
    <source>
        <dbReference type="SMART" id="SM00836"/>
    </source>
</evidence>
<accession>A0A2M7D5Q7</accession>
<gene>
    <name evidence="14" type="ORF">COS30_02505</name>
</gene>
<dbReference type="GO" id="GO:0006420">
    <property type="term" value="P:arginyl-tRNA aminoacylation"/>
    <property type="evidence" value="ECO:0007669"/>
    <property type="project" value="UniProtKB-UniRule"/>
</dbReference>
<dbReference type="SUPFAM" id="SSF47323">
    <property type="entry name" value="Anticodon-binding domain of a subclass of class I aminoacyl-tRNA synthetases"/>
    <property type="match status" value="1"/>
</dbReference>
<dbReference type="GO" id="GO:0005524">
    <property type="term" value="F:ATP binding"/>
    <property type="evidence" value="ECO:0007669"/>
    <property type="project" value="UniProtKB-KW"/>
</dbReference>
<dbReference type="PANTHER" id="PTHR11956">
    <property type="entry name" value="ARGINYL-TRNA SYNTHETASE"/>
    <property type="match status" value="1"/>
</dbReference>
<protein>
    <recommendedName>
        <fullName evidence="2 10">Arginine--tRNA ligase</fullName>
        <ecNumber evidence="2 10">6.1.1.19</ecNumber>
    </recommendedName>
</protein>
<keyword evidence="7 11" id="KW-0648">Protein biosynthesis</keyword>
<comment type="caution">
    <text evidence="14">The sequence shown here is derived from an EMBL/GenBank/DDBJ whole genome shotgun (WGS) entry which is preliminary data.</text>
</comment>
<dbReference type="EMBL" id="PEUE01000061">
    <property type="protein sequence ID" value="PIV38356.1"/>
    <property type="molecule type" value="Genomic_DNA"/>
</dbReference>
<dbReference type="Pfam" id="PF00750">
    <property type="entry name" value="tRNA-synt_1d"/>
    <property type="match status" value="1"/>
</dbReference>
<evidence type="ECO:0000256" key="1">
    <source>
        <dbReference type="ARBA" id="ARBA00005594"/>
    </source>
</evidence>
<dbReference type="InterPro" id="IPR036695">
    <property type="entry name" value="Arg-tRNA-synth_N_sf"/>
</dbReference>
<dbReference type="InterPro" id="IPR035684">
    <property type="entry name" value="ArgRS_core"/>
</dbReference>
<evidence type="ECO:0000256" key="4">
    <source>
        <dbReference type="ARBA" id="ARBA00022598"/>
    </source>
</evidence>
<evidence type="ECO:0000256" key="5">
    <source>
        <dbReference type="ARBA" id="ARBA00022741"/>
    </source>
</evidence>
<evidence type="ECO:0000259" key="13">
    <source>
        <dbReference type="SMART" id="SM01016"/>
    </source>
</evidence>
<dbReference type="Pfam" id="PF03485">
    <property type="entry name" value="Arg_tRNA_synt_N"/>
    <property type="match status" value="1"/>
</dbReference>
<dbReference type="Proteomes" id="UP000229247">
    <property type="component" value="Unassembled WGS sequence"/>
</dbReference>
<dbReference type="PRINTS" id="PR01038">
    <property type="entry name" value="TRNASYNTHARG"/>
</dbReference>
<evidence type="ECO:0000256" key="11">
    <source>
        <dbReference type="RuleBase" id="RU363038"/>
    </source>
</evidence>
<keyword evidence="8 11" id="KW-0030">Aminoacyl-tRNA synthetase</keyword>
<dbReference type="InterPro" id="IPR014729">
    <property type="entry name" value="Rossmann-like_a/b/a_fold"/>
</dbReference>
<evidence type="ECO:0000256" key="7">
    <source>
        <dbReference type="ARBA" id="ARBA00022917"/>
    </source>
</evidence>
<evidence type="ECO:0000256" key="10">
    <source>
        <dbReference type="NCBIfam" id="TIGR00456"/>
    </source>
</evidence>
<dbReference type="Gene3D" id="3.40.50.620">
    <property type="entry name" value="HUPs"/>
    <property type="match status" value="1"/>
</dbReference>
<dbReference type="PROSITE" id="PS00178">
    <property type="entry name" value="AA_TRNA_LIGASE_I"/>
    <property type="match status" value="1"/>
</dbReference>
<dbReference type="HAMAP" id="MF_00123">
    <property type="entry name" value="Arg_tRNA_synth"/>
    <property type="match status" value="1"/>
</dbReference>
<dbReference type="SMART" id="SM00836">
    <property type="entry name" value="DALR_1"/>
    <property type="match status" value="1"/>
</dbReference>
<feature type="domain" description="DALR anticodon binding" evidence="12">
    <location>
        <begin position="410"/>
        <end position="515"/>
    </location>
</feature>
<evidence type="ECO:0000313" key="15">
    <source>
        <dbReference type="Proteomes" id="UP000229247"/>
    </source>
</evidence>
<dbReference type="InterPro" id="IPR008909">
    <property type="entry name" value="DALR_anticod-bd"/>
</dbReference>
<dbReference type="NCBIfam" id="TIGR00456">
    <property type="entry name" value="argS"/>
    <property type="match status" value="1"/>
</dbReference>
<feature type="non-terminal residue" evidence="14">
    <location>
        <position position="516"/>
    </location>
</feature>
<keyword evidence="5 11" id="KW-0547">Nucleotide-binding</keyword>
<dbReference type="EC" id="6.1.1.19" evidence="2 10"/>
<dbReference type="GO" id="GO:0005737">
    <property type="term" value="C:cytoplasm"/>
    <property type="evidence" value="ECO:0007669"/>
    <property type="project" value="UniProtKB-UniRule"/>
</dbReference>
<dbReference type="Gene3D" id="3.30.1360.70">
    <property type="entry name" value="Arginyl tRNA synthetase N-terminal domain"/>
    <property type="match status" value="1"/>
</dbReference>
<comment type="catalytic activity">
    <reaction evidence="9">
        <text>tRNA(Arg) + L-arginine + ATP = L-arginyl-tRNA(Arg) + AMP + diphosphate</text>
        <dbReference type="Rhea" id="RHEA:20301"/>
        <dbReference type="Rhea" id="RHEA-COMP:9658"/>
        <dbReference type="Rhea" id="RHEA-COMP:9673"/>
        <dbReference type="ChEBI" id="CHEBI:30616"/>
        <dbReference type="ChEBI" id="CHEBI:32682"/>
        <dbReference type="ChEBI" id="CHEBI:33019"/>
        <dbReference type="ChEBI" id="CHEBI:78442"/>
        <dbReference type="ChEBI" id="CHEBI:78513"/>
        <dbReference type="ChEBI" id="CHEBI:456215"/>
        <dbReference type="EC" id="6.1.1.19"/>
    </reaction>
</comment>
<dbReference type="Pfam" id="PF05746">
    <property type="entry name" value="DALR_1"/>
    <property type="match status" value="1"/>
</dbReference>
<comment type="similarity">
    <text evidence="1 11">Belongs to the class-I aminoacyl-tRNA synthetase family.</text>
</comment>
<dbReference type="SUPFAM" id="SSF52374">
    <property type="entry name" value="Nucleotidylyl transferase"/>
    <property type="match status" value="1"/>
</dbReference>
<sequence>MIRDEIKKVLNIKGAQIGRPENKGFGDYSTSVALKLAKEKGKNPMELAQTIMENITTYDVAIFAKVEAVPPGFINFTLSKDYLQKQVNKILETEDAYGKSEIGRGQKIQVEFISANPTGPLTLGNGRGGFFGDVLANVLVAAGFEAKREYFINDAGYQVEVLGHSVLKDKKAQYRGEYIDKLNKKFTGRLASKEPKVVGKKAADYIIDKMIRPTIEGGMKIKFDAWTSEDDLRRNGAADKVLVMFKEKNLTYEQDGATWFRSTQFGDDKDRVLITSAKEDRVQSATYLLPDAAYHYRKFAEDKFDKVIDIWGADHHGYIARLQAAGKALGVWDENKLKIIIMQLVRLFEGGKEVRMSKRAGTYITLDELLEQIPLDVARFFFLVRSPDTHMDFNLDLAREQSEKNSVYYVQYAHARICSILRKSNSSSLLKREVGRDLALLSHPAELDLIKQLIRLPEIIADTARDYQVHRLPQYALDLVRQFHRFYEECRVLDEQDKDRTQARLGLCLAAKIVLA</sequence>
<proteinExistence type="inferred from homology"/>
<dbReference type="InterPro" id="IPR009080">
    <property type="entry name" value="tRNAsynth_Ia_anticodon-bd"/>
</dbReference>
<dbReference type="InterPro" id="IPR001412">
    <property type="entry name" value="aa-tRNA-synth_I_CS"/>
</dbReference>
<evidence type="ECO:0000256" key="3">
    <source>
        <dbReference type="ARBA" id="ARBA00022490"/>
    </source>
</evidence>
<dbReference type="CDD" id="cd00671">
    <property type="entry name" value="ArgRS_core"/>
    <property type="match status" value="1"/>
</dbReference>
<dbReference type="InterPro" id="IPR005148">
    <property type="entry name" value="Arg-tRNA-synth_N"/>
</dbReference>
<evidence type="ECO:0000256" key="8">
    <source>
        <dbReference type="ARBA" id="ARBA00023146"/>
    </source>
</evidence>
<dbReference type="AlphaFoldDB" id="A0A2M7D5Q7"/>
<reference evidence="15" key="1">
    <citation type="submission" date="2017-09" db="EMBL/GenBank/DDBJ databases">
        <title>Depth-based differentiation of microbial function through sediment-hosted aquifers and enrichment of novel symbionts in the deep terrestrial subsurface.</title>
        <authorList>
            <person name="Probst A.J."/>
            <person name="Ladd B."/>
            <person name="Jarett J.K."/>
            <person name="Geller-Mcgrath D.E."/>
            <person name="Sieber C.M.K."/>
            <person name="Emerson J.B."/>
            <person name="Anantharaman K."/>
            <person name="Thomas B.C."/>
            <person name="Malmstrom R."/>
            <person name="Stieglmeier M."/>
            <person name="Klingl A."/>
            <person name="Woyke T."/>
            <person name="Ryan C.M."/>
            <person name="Banfield J.F."/>
        </authorList>
    </citation>
    <scope>NUCLEOTIDE SEQUENCE [LARGE SCALE GENOMIC DNA]</scope>
</reference>
<feature type="domain" description="Arginyl tRNA synthetase N-terminal" evidence="13">
    <location>
        <begin position="2"/>
        <end position="78"/>
    </location>
</feature>
<keyword evidence="6 11" id="KW-0067">ATP-binding</keyword>
<dbReference type="GO" id="GO:0004814">
    <property type="term" value="F:arginine-tRNA ligase activity"/>
    <property type="evidence" value="ECO:0007669"/>
    <property type="project" value="UniProtKB-UniRule"/>
</dbReference>
<dbReference type="SUPFAM" id="SSF55190">
    <property type="entry name" value="Arginyl-tRNA synthetase (ArgRS), N-terminal 'additional' domain"/>
    <property type="match status" value="1"/>
</dbReference>
<evidence type="ECO:0000256" key="6">
    <source>
        <dbReference type="ARBA" id="ARBA00022840"/>
    </source>
</evidence>